<keyword evidence="3" id="KW-1185">Reference proteome</keyword>
<reference evidence="2 3" key="1">
    <citation type="submission" date="2020-08" db="EMBL/GenBank/DDBJ databases">
        <authorList>
            <person name="Kim C.M."/>
        </authorList>
    </citation>
    <scope>NUCLEOTIDE SEQUENCE [LARGE SCALE GENOMIC DNA]</scope>
    <source>
        <strain evidence="2 3">UL070</strain>
    </source>
</reference>
<dbReference type="PANTHER" id="PTHR10426">
    <property type="entry name" value="STRICTOSIDINE SYNTHASE-RELATED"/>
    <property type="match status" value="1"/>
</dbReference>
<dbReference type="InterPro" id="IPR011042">
    <property type="entry name" value="6-blade_b-propeller_TolB-like"/>
</dbReference>
<evidence type="ECO:0000313" key="3">
    <source>
        <dbReference type="Proteomes" id="UP000542720"/>
    </source>
</evidence>
<organism evidence="2 3">
    <name type="scientific">Aquipseudomonas ullengensis</name>
    <dbReference type="NCBI Taxonomy" id="2759166"/>
    <lineage>
        <taxon>Bacteria</taxon>
        <taxon>Pseudomonadati</taxon>
        <taxon>Pseudomonadota</taxon>
        <taxon>Gammaproteobacteria</taxon>
        <taxon>Pseudomonadales</taxon>
        <taxon>Pseudomonadaceae</taxon>
        <taxon>Aquipseudomonas</taxon>
    </lineage>
</organism>
<feature type="domain" description="SMP-30/Gluconolactonase/LRE-like region" evidence="1">
    <location>
        <begin position="72"/>
        <end position="263"/>
    </location>
</feature>
<evidence type="ECO:0000313" key="2">
    <source>
        <dbReference type="EMBL" id="MBB2495736.1"/>
    </source>
</evidence>
<dbReference type="SUPFAM" id="SSF63829">
    <property type="entry name" value="Calcium-dependent phosphotriesterase"/>
    <property type="match status" value="1"/>
</dbReference>
<dbReference type="RefSeq" id="WP_183089259.1">
    <property type="nucleotide sequence ID" value="NZ_JACJUD010000003.1"/>
</dbReference>
<dbReference type="EMBL" id="JACJUD010000003">
    <property type="protein sequence ID" value="MBB2495736.1"/>
    <property type="molecule type" value="Genomic_DNA"/>
</dbReference>
<accession>A0A7W4QD75</accession>
<comment type="caution">
    <text evidence="2">The sequence shown here is derived from an EMBL/GenBank/DDBJ whole genome shotgun (WGS) entry which is preliminary data.</text>
</comment>
<dbReference type="Pfam" id="PF08450">
    <property type="entry name" value="SGL"/>
    <property type="match status" value="1"/>
</dbReference>
<sequence>MRKLLLMLPLAGLAYLLFWPTGLQPVAWQPQPVPAATGIWAPNQRLDGAVLEQQGLSGPDTVVVDDQGRRYSGIGDGRIVRWRAGEPAQTFVQLDGRPVGLNFGPDGSLYAADEAHAQVWRISPQGQAERVVQSTTQQPFTFLNDVFIARDGRLFFTEASSRWGLADNKLALLEHGGDGKVFVRYPDGRIELVLDGLEFANGVVLAPDESYLLVAETGAYRITRLWLNGPRAGEREVLLDNLPAFPGDLSIAPDGSYWCSFFSPRKAVLDALAPWPLARKIASRLPRALLTKPVTYPFVFRFDGEGRVQETLQASTGANLPSFSSVVQSGDDLLLGSPGGVGEIDADRTYRVRLTVQ</sequence>
<evidence type="ECO:0000259" key="1">
    <source>
        <dbReference type="Pfam" id="PF08450"/>
    </source>
</evidence>
<name>A0A7W4QD75_9GAMM</name>
<dbReference type="AlphaFoldDB" id="A0A7W4QD75"/>
<dbReference type="Proteomes" id="UP000542720">
    <property type="component" value="Unassembled WGS sequence"/>
</dbReference>
<gene>
    <name evidence="2" type="ORF">H3H51_11965</name>
</gene>
<protein>
    <submittedName>
        <fullName evidence="2">SMP-30/gluconolactonase/LRE family protein</fullName>
    </submittedName>
</protein>
<dbReference type="InterPro" id="IPR013658">
    <property type="entry name" value="SGL"/>
</dbReference>
<dbReference type="Gene3D" id="2.120.10.30">
    <property type="entry name" value="TolB, C-terminal domain"/>
    <property type="match status" value="1"/>
</dbReference>
<dbReference type="GO" id="GO:0016787">
    <property type="term" value="F:hydrolase activity"/>
    <property type="evidence" value="ECO:0007669"/>
    <property type="project" value="TreeGrafter"/>
</dbReference>
<dbReference type="PANTHER" id="PTHR10426:SF88">
    <property type="entry name" value="ADIPOCYTE PLASMA MEMBRANE-ASSOCIATED PROTEIN HEMOMUCIN-RELATED"/>
    <property type="match status" value="1"/>
</dbReference>
<proteinExistence type="predicted"/>